<evidence type="ECO:0000313" key="1">
    <source>
        <dbReference type="EMBL" id="OHA14697.1"/>
    </source>
</evidence>
<gene>
    <name evidence="1" type="ORF">A3G49_05210</name>
</gene>
<accession>A0A1G2LSW1</accession>
<comment type="caution">
    <text evidence="1">The sequence shown here is derived from an EMBL/GenBank/DDBJ whole genome shotgun (WGS) entry which is preliminary data.</text>
</comment>
<dbReference type="Proteomes" id="UP000177171">
    <property type="component" value="Unassembled WGS sequence"/>
</dbReference>
<dbReference type="AlphaFoldDB" id="A0A1G2LSW1"/>
<reference evidence="1 2" key="1">
    <citation type="journal article" date="2016" name="Nat. Commun.">
        <title>Thousands of microbial genomes shed light on interconnected biogeochemical processes in an aquifer system.</title>
        <authorList>
            <person name="Anantharaman K."/>
            <person name="Brown C.T."/>
            <person name="Hug L.A."/>
            <person name="Sharon I."/>
            <person name="Castelle C.J."/>
            <person name="Probst A.J."/>
            <person name="Thomas B.C."/>
            <person name="Singh A."/>
            <person name="Wilkins M.J."/>
            <person name="Karaoz U."/>
            <person name="Brodie E.L."/>
            <person name="Williams K.H."/>
            <person name="Hubbard S.S."/>
            <person name="Banfield J.F."/>
        </authorList>
    </citation>
    <scope>NUCLEOTIDE SEQUENCE [LARGE SCALE GENOMIC DNA]</scope>
</reference>
<proteinExistence type="predicted"/>
<protein>
    <submittedName>
        <fullName evidence="1">Uncharacterized protein</fullName>
    </submittedName>
</protein>
<sequence>MENESKNDRFKRVAERRTRAVLRDMRILGNCGNKGNYSYSPDQVRRIFLEIDQAVKEARGKFHLPRDKEFKL</sequence>
<name>A0A1G2LSW1_9BACT</name>
<organism evidence="1 2">
    <name type="scientific">Candidatus Sungbacteria bacterium RIFCSPLOWO2_12_FULL_41_11</name>
    <dbReference type="NCBI Taxonomy" id="1802286"/>
    <lineage>
        <taxon>Bacteria</taxon>
        <taxon>Candidatus Sungiibacteriota</taxon>
    </lineage>
</organism>
<evidence type="ECO:0000313" key="2">
    <source>
        <dbReference type="Proteomes" id="UP000177171"/>
    </source>
</evidence>
<dbReference type="EMBL" id="MHQY01000004">
    <property type="protein sequence ID" value="OHA14697.1"/>
    <property type="molecule type" value="Genomic_DNA"/>
</dbReference>